<reference evidence="1" key="1">
    <citation type="journal article" date="2015" name="Nature">
        <title>Complex archaea that bridge the gap between prokaryotes and eukaryotes.</title>
        <authorList>
            <person name="Spang A."/>
            <person name="Saw J.H."/>
            <person name="Jorgensen S.L."/>
            <person name="Zaremba-Niedzwiedzka K."/>
            <person name="Martijn J."/>
            <person name="Lind A.E."/>
            <person name="van Eijk R."/>
            <person name="Schleper C."/>
            <person name="Guy L."/>
            <person name="Ettema T.J."/>
        </authorList>
    </citation>
    <scope>NUCLEOTIDE SEQUENCE</scope>
</reference>
<name>A0A0F8YUV4_9ZZZZ</name>
<protein>
    <submittedName>
        <fullName evidence="1">Uncharacterized protein</fullName>
    </submittedName>
</protein>
<accession>A0A0F8YUV4</accession>
<gene>
    <name evidence="1" type="ORF">LCGC14_3111570</name>
</gene>
<comment type="caution">
    <text evidence="1">The sequence shown here is derived from an EMBL/GenBank/DDBJ whole genome shotgun (WGS) entry which is preliminary data.</text>
</comment>
<dbReference type="EMBL" id="LAZR01067343">
    <property type="protein sequence ID" value="KKK51776.1"/>
    <property type="molecule type" value="Genomic_DNA"/>
</dbReference>
<evidence type="ECO:0000313" key="1">
    <source>
        <dbReference type="EMBL" id="KKK51776.1"/>
    </source>
</evidence>
<sequence length="83" mass="9476">MKDRKRGLYNKFHIERADGRSDPGEKHHGCEYFVLDLDHDPHALPAVQAYAKSCAADYPKLAADILRRAGELAQDRLDRGEER</sequence>
<organism evidence="1">
    <name type="scientific">marine sediment metagenome</name>
    <dbReference type="NCBI Taxonomy" id="412755"/>
    <lineage>
        <taxon>unclassified sequences</taxon>
        <taxon>metagenomes</taxon>
        <taxon>ecological metagenomes</taxon>
    </lineage>
</organism>
<dbReference type="AlphaFoldDB" id="A0A0F8YUV4"/>
<proteinExistence type="predicted"/>